<dbReference type="AlphaFoldDB" id="K3ZFL5"/>
<keyword evidence="1" id="KW-0472">Membrane</keyword>
<proteinExistence type="predicted"/>
<evidence type="ECO:0000313" key="3">
    <source>
        <dbReference type="Proteomes" id="UP000004995"/>
    </source>
</evidence>
<reference evidence="2" key="2">
    <citation type="submission" date="2018-08" db="UniProtKB">
        <authorList>
            <consortium name="EnsemblPlants"/>
        </authorList>
    </citation>
    <scope>IDENTIFICATION</scope>
    <source>
        <strain evidence="2">Yugu1</strain>
    </source>
</reference>
<evidence type="ECO:0000313" key="2">
    <source>
        <dbReference type="EnsemblPlants" id="KQL14226"/>
    </source>
</evidence>
<feature type="transmembrane region" description="Helical" evidence="1">
    <location>
        <begin position="6"/>
        <end position="22"/>
    </location>
</feature>
<name>K3ZFL5_SETIT</name>
<dbReference type="EMBL" id="AGNK02001538">
    <property type="status" value="NOT_ANNOTATED_CDS"/>
    <property type="molecule type" value="Genomic_DNA"/>
</dbReference>
<dbReference type="InParanoid" id="K3ZFL5"/>
<accession>K3ZFL5</accession>
<dbReference type="EnsemblPlants" id="KQL14226">
    <property type="protein sequence ID" value="KQL14226"/>
    <property type="gene ID" value="SETIT_025367mg"/>
</dbReference>
<protein>
    <submittedName>
        <fullName evidence="2">Uncharacterized protein</fullName>
    </submittedName>
</protein>
<dbReference type="Proteomes" id="UP000004995">
    <property type="component" value="Unassembled WGS sequence"/>
</dbReference>
<organism evidence="2 3">
    <name type="scientific">Setaria italica</name>
    <name type="common">Foxtail millet</name>
    <name type="synonym">Panicum italicum</name>
    <dbReference type="NCBI Taxonomy" id="4555"/>
    <lineage>
        <taxon>Eukaryota</taxon>
        <taxon>Viridiplantae</taxon>
        <taxon>Streptophyta</taxon>
        <taxon>Embryophyta</taxon>
        <taxon>Tracheophyta</taxon>
        <taxon>Spermatophyta</taxon>
        <taxon>Magnoliopsida</taxon>
        <taxon>Liliopsida</taxon>
        <taxon>Poales</taxon>
        <taxon>Poaceae</taxon>
        <taxon>PACMAD clade</taxon>
        <taxon>Panicoideae</taxon>
        <taxon>Panicodae</taxon>
        <taxon>Paniceae</taxon>
        <taxon>Cenchrinae</taxon>
        <taxon>Setaria</taxon>
    </lineage>
</organism>
<dbReference type="HOGENOM" id="CLU_3176323_0_0_1"/>
<keyword evidence="1" id="KW-1133">Transmembrane helix</keyword>
<keyword evidence="3" id="KW-1185">Reference proteome</keyword>
<evidence type="ECO:0000256" key="1">
    <source>
        <dbReference type="SAM" id="Phobius"/>
    </source>
</evidence>
<keyword evidence="1" id="KW-0812">Transmembrane</keyword>
<dbReference type="Gramene" id="KQL14226">
    <property type="protein sequence ID" value="KQL14226"/>
    <property type="gene ID" value="SETIT_025367mg"/>
</dbReference>
<sequence length="47" mass="5800">MTHSYDFLYMHLCFFLLAMYMQNNKAHAKMNLEVYLKKFGHQIRKSR</sequence>
<reference evidence="3" key="1">
    <citation type="journal article" date="2012" name="Nat. Biotechnol.">
        <title>Reference genome sequence of the model plant Setaria.</title>
        <authorList>
            <person name="Bennetzen J.L."/>
            <person name="Schmutz J."/>
            <person name="Wang H."/>
            <person name="Percifield R."/>
            <person name="Hawkins J."/>
            <person name="Pontaroli A.C."/>
            <person name="Estep M."/>
            <person name="Feng L."/>
            <person name="Vaughn J.N."/>
            <person name="Grimwood J."/>
            <person name="Jenkins J."/>
            <person name="Barry K."/>
            <person name="Lindquist E."/>
            <person name="Hellsten U."/>
            <person name="Deshpande S."/>
            <person name="Wang X."/>
            <person name="Wu X."/>
            <person name="Mitros T."/>
            <person name="Triplett J."/>
            <person name="Yang X."/>
            <person name="Ye C.Y."/>
            <person name="Mauro-Herrera M."/>
            <person name="Wang L."/>
            <person name="Li P."/>
            <person name="Sharma M."/>
            <person name="Sharma R."/>
            <person name="Ronald P.C."/>
            <person name="Panaud O."/>
            <person name="Kellogg E.A."/>
            <person name="Brutnell T.P."/>
            <person name="Doust A.N."/>
            <person name="Tuskan G.A."/>
            <person name="Rokhsar D."/>
            <person name="Devos K.M."/>
        </authorList>
    </citation>
    <scope>NUCLEOTIDE SEQUENCE [LARGE SCALE GENOMIC DNA]</scope>
    <source>
        <strain evidence="3">cv. Yugu1</strain>
    </source>
</reference>